<protein>
    <submittedName>
        <fullName evidence="2">Kinase-like domain-containing protein</fullName>
    </submittedName>
</protein>
<gene>
    <name evidence="2" type="ORF">BDQ12DRAFT_747873</name>
</gene>
<keyword evidence="2" id="KW-0808">Transferase</keyword>
<evidence type="ECO:0000313" key="2">
    <source>
        <dbReference type="EMBL" id="TFK38545.1"/>
    </source>
</evidence>
<organism evidence="2 3">
    <name type="scientific">Crucibulum laeve</name>
    <dbReference type="NCBI Taxonomy" id="68775"/>
    <lineage>
        <taxon>Eukaryota</taxon>
        <taxon>Fungi</taxon>
        <taxon>Dikarya</taxon>
        <taxon>Basidiomycota</taxon>
        <taxon>Agaricomycotina</taxon>
        <taxon>Agaricomycetes</taxon>
        <taxon>Agaricomycetidae</taxon>
        <taxon>Agaricales</taxon>
        <taxon>Agaricineae</taxon>
        <taxon>Nidulariaceae</taxon>
        <taxon>Crucibulum</taxon>
    </lineage>
</organism>
<dbReference type="EMBL" id="ML213603">
    <property type="protein sequence ID" value="TFK38545.1"/>
    <property type="molecule type" value="Genomic_DNA"/>
</dbReference>
<dbReference type="CDD" id="cd00180">
    <property type="entry name" value="PKc"/>
    <property type="match status" value="1"/>
</dbReference>
<feature type="domain" description="Protein kinase" evidence="1">
    <location>
        <begin position="1"/>
        <end position="152"/>
    </location>
</feature>
<sequence>REVLVWKSLNHENLAPFYGLYNHPDSLVPALVSAYIPHNLMEYTDRYPTSRTHLLRQIGAGLKYLHAKYIIHGDIKPDNTRVSASGQAKIIDFGCGKMMGTQGFTTIQSRKPRYAAPELLYTEDDMPVKPTFKSDVFGFGMTVLQVLHSLTF</sequence>
<dbReference type="GO" id="GO:0004674">
    <property type="term" value="F:protein serine/threonine kinase activity"/>
    <property type="evidence" value="ECO:0007669"/>
    <property type="project" value="TreeGrafter"/>
</dbReference>
<dbReference type="PANTHER" id="PTHR44329">
    <property type="entry name" value="SERINE/THREONINE-PROTEIN KINASE TNNI3K-RELATED"/>
    <property type="match status" value="1"/>
</dbReference>
<dbReference type="InterPro" id="IPR011009">
    <property type="entry name" value="Kinase-like_dom_sf"/>
</dbReference>
<dbReference type="Pfam" id="PF00069">
    <property type="entry name" value="Pkinase"/>
    <property type="match status" value="1"/>
</dbReference>
<dbReference type="GO" id="GO:0005524">
    <property type="term" value="F:ATP binding"/>
    <property type="evidence" value="ECO:0007669"/>
    <property type="project" value="InterPro"/>
</dbReference>
<dbReference type="AlphaFoldDB" id="A0A5C3M0L6"/>
<dbReference type="STRING" id="68775.A0A5C3M0L6"/>
<dbReference type="OrthoDB" id="3260205at2759"/>
<accession>A0A5C3M0L6</accession>
<dbReference type="InterPro" id="IPR051681">
    <property type="entry name" value="Ser/Thr_Kinases-Pseudokinases"/>
</dbReference>
<dbReference type="PROSITE" id="PS50011">
    <property type="entry name" value="PROTEIN_KINASE_DOM"/>
    <property type="match status" value="1"/>
</dbReference>
<evidence type="ECO:0000259" key="1">
    <source>
        <dbReference type="PROSITE" id="PS50011"/>
    </source>
</evidence>
<dbReference type="PANTHER" id="PTHR44329:SF214">
    <property type="entry name" value="PROTEIN KINASE DOMAIN-CONTAINING PROTEIN"/>
    <property type="match status" value="1"/>
</dbReference>
<proteinExistence type="predicted"/>
<reference evidence="2 3" key="1">
    <citation type="journal article" date="2019" name="Nat. Ecol. Evol.">
        <title>Megaphylogeny resolves global patterns of mushroom evolution.</title>
        <authorList>
            <person name="Varga T."/>
            <person name="Krizsan K."/>
            <person name="Foldi C."/>
            <person name="Dima B."/>
            <person name="Sanchez-Garcia M."/>
            <person name="Sanchez-Ramirez S."/>
            <person name="Szollosi G.J."/>
            <person name="Szarkandi J.G."/>
            <person name="Papp V."/>
            <person name="Albert L."/>
            <person name="Andreopoulos W."/>
            <person name="Angelini C."/>
            <person name="Antonin V."/>
            <person name="Barry K.W."/>
            <person name="Bougher N.L."/>
            <person name="Buchanan P."/>
            <person name="Buyck B."/>
            <person name="Bense V."/>
            <person name="Catcheside P."/>
            <person name="Chovatia M."/>
            <person name="Cooper J."/>
            <person name="Damon W."/>
            <person name="Desjardin D."/>
            <person name="Finy P."/>
            <person name="Geml J."/>
            <person name="Haridas S."/>
            <person name="Hughes K."/>
            <person name="Justo A."/>
            <person name="Karasinski D."/>
            <person name="Kautmanova I."/>
            <person name="Kiss B."/>
            <person name="Kocsube S."/>
            <person name="Kotiranta H."/>
            <person name="LaButti K.M."/>
            <person name="Lechner B.E."/>
            <person name="Liimatainen K."/>
            <person name="Lipzen A."/>
            <person name="Lukacs Z."/>
            <person name="Mihaltcheva S."/>
            <person name="Morgado L.N."/>
            <person name="Niskanen T."/>
            <person name="Noordeloos M.E."/>
            <person name="Ohm R.A."/>
            <person name="Ortiz-Santana B."/>
            <person name="Ovrebo C."/>
            <person name="Racz N."/>
            <person name="Riley R."/>
            <person name="Savchenko A."/>
            <person name="Shiryaev A."/>
            <person name="Soop K."/>
            <person name="Spirin V."/>
            <person name="Szebenyi C."/>
            <person name="Tomsovsky M."/>
            <person name="Tulloss R.E."/>
            <person name="Uehling J."/>
            <person name="Grigoriev I.V."/>
            <person name="Vagvolgyi C."/>
            <person name="Papp T."/>
            <person name="Martin F.M."/>
            <person name="Miettinen O."/>
            <person name="Hibbett D.S."/>
            <person name="Nagy L.G."/>
        </authorList>
    </citation>
    <scope>NUCLEOTIDE SEQUENCE [LARGE SCALE GENOMIC DNA]</scope>
    <source>
        <strain evidence="2 3">CBS 166.37</strain>
    </source>
</reference>
<keyword evidence="3" id="KW-1185">Reference proteome</keyword>
<dbReference type="Proteomes" id="UP000308652">
    <property type="component" value="Unassembled WGS sequence"/>
</dbReference>
<dbReference type="SMART" id="SM00220">
    <property type="entry name" value="S_TKc"/>
    <property type="match status" value="1"/>
</dbReference>
<dbReference type="InterPro" id="IPR000719">
    <property type="entry name" value="Prot_kinase_dom"/>
</dbReference>
<evidence type="ECO:0000313" key="3">
    <source>
        <dbReference type="Proteomes" id="UP000308652"/>
    </source>
</evidence>
<feature type="non-terminal residue" evidence="2">
    <location>
        <position position="1"/>
    </location>
</feature>
<name>A0A5C3M0L6_9AGAR</name>
<dbReference type="SUPFAM" id="SSF56112">
    <property type="entry name" value="Protein kinase-like (PK-like)"/>
    <property type="match status" value="1"/>
</dbReference>
<keyword evidence="2" id="KW-0418">Kinase</keyword>
<dbReference type="Gene3D" id="1.10.510.10">
    <property type="entry name" value="Transferase(Phosphotransferase) domain 1"/>
    <property type="match status" value="1"/>
</dbReference>